<evidence type="ECO:0000313" key="3">
    <source>
        <dbReference type="Proteomes" id="UP001172155"/>
    </source>
</evidence>
<protein>
    <submittedName>
        <fullName evidence="2">Uncharacterized protein</fullName>
    </submittedName>
</protein>
<accession>A0AA40F9D5</accession>
<sequence length="199" mass="22575">MPIPITAHPPLHHNPPRRNPLRLLGPFHRGHIPYSAPFAGTLSRRSSPPTLSEPNPGVNSHPPTSQETQSSHKILAATPHPQLRNHTRPIKPPQPGYRVQKPMKPHHIRRTHHILWIPLDSSVQFRIGYQRRQFTQGVFRETAGLVVGRPYVYRPKSGENSMLVCSRRCGVRSNLGRPGINFQFCLMLTLDKRRGHATV</sequence>
<feature type="compositionally biased region" description="Basic residues" evidence="1">
    <location>
        <begin position="10"/>
        <end position="20"/>
    </location>
</feature>
<dbReference type="Proteomes" id="UP001172155">
    <property type="component" value="Unassembled WGS sequence"/>
</dbReference>
<keyword evidence="3" id="KW-1185">Reference proteome</keyword>
<evidence type="ECO:0000256" key="1">
    <source>
        <dbReference type="SAM" id="MobiDB-lite"/>
    </source>
</evidence>
<proteinExistence type="predicted"/>
<name>A0AA40F9D5_9PEZI</name>
<organism evidence="2 3">
    <name type="scientific">Schizothecium vesticola</name>
    <dbReference type="NCBI Taxonomy" id="314040"/>
    <lineage>
        <taxon>Eukaryota</taxon>
        <taxon>Fungi</taxon>
        <taxon>Dikarya</taxon>
        <taxon>Ascomycota</taxon>
        <taxon>Pezizomycotina</taxon>
        <taxon>Sordariomycetes</taxon>
        <taxon>Sordariomycetidae</taxon>
        <taxon>Sordariales</taxon>
        <taxon>Schizotheciaceae</taxon>
        <taxon>Schizothecium</taxon>
    </lineage>
</organism>
<feature type="region of interest" description="Disordered" evidence="1">
    <location>
        <begin position="1"/>
        <end position="101"/>
    </location>
</feature>
<evidence type="ECO:0000313" key="2">
    <source>
        <dbReference type="EMBL" id="KAK0753535.1"/>
    </source>
</evidence>
<reference evidence="2" key="1">
    <citation type="submission" date="2023-06" db="EMBL/GenBank/DDBJ databases">
        <title>Genome-scale phylogeny and comparative genomics of the fungal order Sordariales.</title>
        <authorList>
            <consortium name="Lawrence Berkeley National Laboratory"/>
            <person name="Hensen N."/>
            <person name="Bonometti L."/>
            <person name="Westerberg I."/>
            <person name="Brannstrom I.O."/>
            <person name="Guillou S."/>
            <person name="Cros-Aarteil S."/>
            <person name="Calhoun S."/>
            <person name="Haridas S."/>
            <person name="Kuo A."/>
            <person name="Mondo S."/>
            <person name="Pangilinan J."/>
            <person name="Riley R."/>
            <person name="LaButti K."/>
            <person name="Andreopoulos B."/>
            <person name="Lipzen A."/>
            <person name="Chen C."/>
            <person name="Yanf M."/>
            <person name="Daum C."/>
            <person name="Ng V."/>
            <person name="Clum A."/>
            <person name="Steindorff A."/>
            <person name="Ohm R."/>
            <person name="Martin F."/>
            <person name="Silar P."/>
            <person name="Natvig D."/>
            <person name="Lalanne C."/>
            <person name="Gautier V."/>
            <person name="Ament-velasquez S.L."/>
            <person name="Kruys A."/>
            <person name="Hutchinson M.I."/>
            <person name="Powell A.J."/>
            <person name="Barry K."/>
            <person name="Miller A.N."/>
            <person name="Grigoriev I.V."/>
            <person name="Debuchy R."/>
            <person name="Gladieux P."/>
            <person name="Thoren M.H."/>
            <person name="Johannesson H."/>
        </authorList>
    </citation>
    <scope>NUCLEOTIDE SEQUENCE</scope>
    <source>
        <strain evidence="2">SMH3187-1</strain>
    </source>
</reference>
<comment type="caution">
    <text evidence="2">The sequence shown here is derived from an EMBL/GenBank/DDBJ whole genome shotgun (WGS) entry which is preliminary data.</text>
</comment>
<gene>
    <name evidence="2" type="ORF">B0T18DRAFT_397076</name>
</gene>
<dbReference type="AlphaFoldDB" id="A0AA40F9D5"/>
<feature type="compositionally biased region" description="Polar residues" evidence="1">
    <location>
        <begin position="43"/>
        <end position="72"/>
    </location>
</feature>
<dbReference type="EMBL" id="JAUKUD010000001">
    <property type="protein sequence ID" value="KAK0753535.1"/>
    <property type="molecule type" value="Genomic_DNA"/>
</dbReference>